<evidence type="ECO:0000313" key="2">
    <source>
        <dbReference type="Proteomes" id="UP000033966"/>
    </source>
</evidence>
<dbReference type="PANTHER" id="PTHR41930">
    <property type="entry name" value="UPF0200 PROTEIN MJ1399"/>
    <property type="match status" value="1"/>
</dbReference>
<dbReference type="Proteomes" id="UP000033966">
    <property type="component" value="Unassembled WGS sequence"/>
</dbReference>
<dbReference type="AlphaFoldDB" id="A0A0G1L6F0"/>
<dbReference type="PRINTS" id="PR01100">
    <property type="entry name" value="SHIKIMTKNASE"/>
</dbReference>
<protein>
    <recommendedName>
        <fullName evidence="3">Dephospho-CoA kinase</fullName>
    </recommendedName>
</protein>
<evidence type="ECO:0000313" key="1">
    <source>
        <dbReference type="EMBL" id="KKT91363.1"/>
    </source>
</evidence>
<name>A0A0G1L6F0_9BACT</name>
<evidence type="ECO:0008006" key="3">
    <source>
        <dbReference type="Google" id="ProtNLM"/>
    </source>
</evidence>
<dbReference type="PANTHER" id="PTHR41930:SF1">
    <property type="entry name" value="DEPHOSPHO-COA KINASE"/>
    <property type="match status" value="1"/>
</dbReference>
<dbReference type="EMBL" id="LCKF01000013">
    <property type="protein sequence ID" value="KKT91363.1"/>
    <property type="molecule type" value="Genomic_DNA"/>
</dbReference>
<sequence length="190" mass="21896">MKKIIGIVGEKGAGKETFGNFLRDFLQEKKKTFFRIHSSDVLIETLAIWKIPTTRENLQKLPVAMEKMFGRGALTRAVKSRIEASDNDVIVFDGVRWHSDAEMIRSFGTIGTLVYITASKEIRYGRLKERKEKVEEFNLSYKQFCEEENAPTEAHIREIGMCADFIIENYGSVDKLKEEVRVFCKEVIFS</sequence>
<gene>
    <name evidence="1" type="ORF">UW92_C0013G0012</name>
</gene>
<reference evidence="1 2" key="1">
    <citation type="journal article" date="2015" name="Nature">
        <title>rRNA introns, odd ribosomes, and small enigmatic genomes across a large radiation of phyla.</title>
        <authorList>
            <person name="Brown C.T."/>
            <person name="Hug L.A."/>
            <person name="Thomas B.C."/>
            <person name="Sharon I."/>
            <person name="Castelle C.J."/>
            <person name="Singh A."/>
            <person name="Wilkins M.J."/>
            <person name="Williams K.H."/>
            <person name="Banfield J.F."/>
        </authorList>
    </citation>
    <scope>NUCLEOTIDE SEQUENCE [LARGE SCALE GENOMIC DNA]</scope>
</reference>
<accession>A0A0G1L6F0</accession>
<organism evidence="1 2">
    <name type="scientific">Candidatus Jorgensenbacteria bacterium GW2011_GWA2_45_13</name>
    <dbReference type="NCBI Taxonomy" id="1618662"/>
    <lineage>
        <taxon>Bacteria</taxon>
        <taxon>Candidatus Joergenseniibacteriota</taxon>
    </lineage>
</organism>
<proteinExistence type="predicted"/>
<dbReference type="InterPro" id="IPR027417">
    <property type="entry name" value="P-loop_NTPase"/>
</dbReference>
<comment type="caution">
    <text evidence="1">The sequence shown here is derived from an EMBL/GenBank/DDBJ whole genome shotgun (WGS) entry which is preliminary data.</text>
</comment>
<dbReference type="Gene3D" id="3.40.50.300">
    <property type="entry name" value="P-loop containing nucleotide triphosphate hydrolases"/>
    <property type="match status" value="1"/>
</dbReference>
<dbReference type="SUPFAM" id="SSF52540">
    <property type="entry name" value="P-loop containing nucleoside triphosphate hydrolases"/>
    <property type="match status" value="1"/>
</dbReference>